<evidence type="ECO:0000256" key="7">
    <source>
        <dbReference type="ARBA" id="ARBA00023062"/>
    </source>
</evidence>
<protein>
    <recommendedName>
        <fullName evidence="2">proline dehydrogenase</fullName>
        <ecNumber evidence="2">1.5.5.2</ecNumber>
    </recommendedName>
</protein>
<organism evidence="12 13">
    <name type="scientific">Thermogemmatispora tikiterensis</name>
    <dbReference type="NCBI Taxonomy" id="1825093"/>
    <lineage>
        <taxon>Bacteria</taxon>
        <taxon>Bacillati</taxon>
        <taxon>Chloroflexota</taxon>
        <taxon>Ktedonobacteria</taxon>
        <taxon>Thermogemmatisporales</taxon>
        <taxon>Thermogemmatisporaceae</taxon>
        <taxon>Thermogemmatispora</taxon>
    </lineage>
</organism>
<dbReference type="GO" id="GO:0004657">
    <property type="term" value="F:proline dehydrogenase activity"/>
    <property type="evidence" value="ECO:0007669"/>
    <property type="project" value="UniProtKB-EC"/>
</dbReference>
<dbReference type="RefSeq" id="WP_112430668.1">
    <property type="nucleotide sequence ID" value="NZ_MCIF01000002.1"/>
</dbReference>
<dbReference type="GO" id="GO:0010133">
    <property type="term" value="P:L-proline catabolic process to L-glutamate"/>
    <property type="evidence" value="ECO:0007669"/>
    <property type="project" value="UniProtKB-UniPathway"/>
</dbReference>
<feature type="binding site" evidence="9">
    <location>
        <position position="284"/>
    </location>
    <ligand>
        <name>substrate</name>
    </ligand>
</feature>
<feature type="binding site" evidence="10">
    <location>
        <begin position="222"/>
        <end position="223"/>
    </location>
    <ligand>
        <name>FAD</name>
        <dbReference type="ChEBI" id="CHEBI:57692"/>
    </ligand>
</feature>
<dbReference type="SUPFAM" id="SSF51730">
    <property type="entry name" value="FAD-linked oxidoreductase"/>
    <property type="match status" value="1"/>
</dbReference>
<dbReference type="GO" id="GO:0000166">
    <property type="term" value="F:nucleotide binding"/>
    <property type="evidence" value="ECO:0007669"/>
    <property type="project" value="UniProtKB-KW"/>
</dbReference>
<evidence type="ECO:0000256" key="3">
    <source>
        <dbReference type="ARBA" id="ARBA00022630"/>
    </source>
</evidence>
<feature type="binding site" evidence="10">
    <location>
        <position position="131"/>
    </location>
    <ligand>
        <name>FAD</name>
        <dbReference type="ChEBI" id="CHEBI:57692"/>
    </ligand>
</feature>
<comment type="cofactor">
    <cofactor evidence="10">
        <name>FAD</name>
        <dbReference type="ChEBI" id="CHEBI:57692"/>
    </cofactor>
    <text evidence="10">Binds 1 FAD per subunit.</text>
</comment>
<feature type="domain" description="Proline dehydrogenase" evidence="11">
    <location>
        <begin position="45"/>
        <end position="296"/>
    </location>
</feature>
<evidence type="ECO:0000256" key="1">
    <source>
        <dbReference type="ARBA" id="ARBA00004739"/>
    </source>
</evidence>
<keyword evidence="4 10" id="KW-0547">Nucleotide-binding</keyword>
<dbReference type="PANTHER" id="PTHR13914">
    <property type="entry name" value="PROLINE OXIDASE"/>
    <property type="match status" value="1"/>
</dbReference>
<dbReference type="PIRSF" id="PIRSF000196">
    <property type="entry name" value="Pro_dehydrog"/>
    <property type="match status" value="1"/>
</dbReference>
<evidence type="ECO:0000256" key="10">
    <source>
        <dbReference type="PIRSR" id="PIRSR000196-2"/>
    </source>
</evidence>
<dbReference type="PANTHER" id="PTHR13914:SF0">
    <property type="entry name" value="PROLINE DEHYDROGENASE 1, MITOCHONDRIAL"/>
    <property type="match status" value="1"/>
</dbReference>
<dbReference type="UniPathway" id="UPA00261">
    <property type="reaction ID" value="UER00373"/>
</dbReference>
<feature type="binding site" evidence="10">
    <location>
        <position position="197"/>
    </location>
    <ligand>
        <name>FAD</name>
        <dbReference type="ChEBI" id="CHEBI:57692"/>
    </ligand>
</feature>
<feature type="binding site" evidence="10">
    <location>
        <position position="159"/>
    </location>
    <ligand>
        <name>FAD</name>
        <dbReference type="ChEBI" id="CHEBI:57692"/>
    </ligand>
</feature>
<reference evidence="12 13" key="1">
    <citation type="submission" date="2016-08" db="EMBL/GenBank/DDBJ databases">
        <title>Analysis of Carbohydrate Active Enzymes in Thermogemmatispora T81 Reveals Carbohydrate Degradation Ability.</title>
        <authorList>
            <person name="Tomazini A."/>
            <person name="Lal S."/>
            <person name="Stott M."/>
            <person name="Henrissat B."/>
            <person name="Polikarpov I."/>
            <person name="Sparling R."/>
            <person name="Levin D.B."/>
        </authorList>
    </citation>
    <scope>NUCLEOTIDE SEQUENCE [LARGE SCALE GENOMIC DNA]</scope>
    <source>
        <strain evidence="12 13">T81</strain>
    </source>
</reference>
<comment type="pathway">
    <text evidence="1">Amino-acid degradation; L-proline degradation into L-glutamate; L-glutamate from L-proline: step 1/2.</text>
</comment>
<evidence type="ECO:0000256" key="4">
    <source>
        <dbReference type="ARBA" id="ARBA00022741"/>
    </source>
</evidence>
<comment type="catalytic activity">
    <reaction evidence="8">
        <text>L-proline + a quinone = (S)-1-pyrroline-5-carboxylate + a quinol + H(+)</text>
        <dbReference type="Rhea" id="RHEA:23784"/>
        <dbReference type="ChEBI" id="CHEBI:15378"/>
        <dbReference type="ChEBI" id="CHEBI:17388"/>
        <dbReference type="ChEBI" id="CHEBI:24646"/>
        <dbReference type="ChEBI" id="CHEBI:60039"/>
        <dbReference type="ChEBI" id="CHEBI:132124"/>
        <dbReference type="EC" id="1.5.5.2"/>
    </reaction>
</comment>
<sequence>MLRDTLLYLSQHDGLRNFALSNRTARNFSHRFVAGEQLSDSIEVTRTLNQQGLSVALDHLGENVTDEHEARAATEDYIRALECIKESGLEANISIKLTALGLDIAQELCEENLRRLLSEAARLGIFVCIDMESSAYTERTIDLTLRLHREFAQVGTVIQAYLYRSKDDLERLLQEGVRVRLVKGAYKEPPDLAFPQKAEVDANYVRLMGMLLARGNFPAIATHDEAMITAACRFARDHGISRDAFEFQMLYGIRRDLQERLAREGYHVRVYVPYGSQWYPYLMRRLAERPANLMFVLSNLWR</sequence>
<keyword evidence="6" id="KW-0560">Oxidoreductase</keyword>
<dbReference type="InterPro" id="IPR008219">
    <property type="entry name" value="PRODH_bac_arc"/>
</dbReference>
<evidence type="ECO:0000259" key="11">
    <source>
        <dbReference type="Pfam" id="PF01619"/>
    </source>
</evidence>
<keyword evidence="3" id="KW-0285">Flavoprotein</keyword>
<feature type="binding site" evidence="9">
    <location>
        <position position="285"/>
    </location>
    <ligand>
        <name>substrate</name>
    </ligand>
</feature>
<evidence type="ECO:0000256" key="6">
    <source>
        <dbReference type="ARBA" id="ARBA00023002"/>
    </source>
</evidence>
<dbReference type="OrthoDB" id="9773461at2"/>
<feature type="binding site" evidence="10">
    <location>
        <begin position="183"/>
        <end position="185"/>
    </location>
    <ligand>
        <name>FAD</name>
        <dbReference type="ChEBI" id="CHEBI:57692"/>
    </ligand>
</feature>
<proteinExistence type="predicted"/>
<feature type="binding site" evidence="9">
    <location>
        <position position="96"/>
    </location>
    <ligand>
        <name>substrate</name>
    </ligand>
</feature>
<dbReference type="EC" id="1.5.5.2" evidence="2"/>
<accession>A0A328VIC6</accession>
<dbReference type="InterPro" id="IPR015659">
    <property type="entry name" value="Proline_oxidase"/>
</dbReference>
<evidence type="ECO:0000313" key="13">
    <source>
        <dbReference type="Proteomes" id="UP000248706"/>
    </source>
</evidence>
<dbReference type="AlphaFoldDB" id="A0A328VIC6"/>
<evidence type="ECO:0000313" key="12">
    <source>
        <dbReference type="EMBL" id="RAQ96799.1"/>
    </source>
</evidence>
<dbReference type="Gene3D" id="3.20.20.220">
    <property type="match status" value="1"/>
</dbReference>
<gene>
    <name evidence="12" type="ORF">A4R35_14755</name>
</gene>
<evidence type="ECO:0000256" key="2">
    <source>
        <dbReference type="ARBA" id="ARBA00012695"/>
    </source>
</evidence>
<dbReference type="InterPro" id="IPR029041">
    <property type="entry name" value="FAD-linked_oxidoreductase-like"/>
</dbReference>
<dbReference type="Proteomes" id="UP000248706">
    <property type="component" value="Unassembled WGS sequence"/>
</dbReference>
<evidence type="ECO:0000256" key="8">
    <source>
        <dbReference type="ARBA" id="ARBA00048779"/>
    </source>
</evidence>
<dbReference type="Pfam" id="PF01619">
    <property type="entry name" value="Pro_dh"/>
    <property type="match status" value="1"/>
</dbReference>
<name>A0A328VIC6_9CHLR</name>
<evidence type="ECO:0000256" key="5">
    <source>
        <dbReference type="ARBA" id="ARBA00022827"/>
    </source>
</evidence>
<keyword evidence="13" id="KW-1185">Reference proteome</keyword>
<dbReference type="EMBL" id="MCIF01000002">
    <property type="protein sequence ID" value="RAQ96799.1"/>
    <property type="molecule type" value="Genomic_DNA"/>
</dbReference>
<comment type="caution">
    <text evidence="12">The sequence shown here is derived from an EMBL/GenBank/DDBJ whole genome shotgun (WGS) entry which is preliminary data.</text>
</comment>
<keyword evidence="5 10" id="KW-0274">FAD</keyword>
<dbReference type="InterPro" id="IPR002872">
    <property type="entry name" value="Proline_DH_dom"/>
</dbReference>
<keyword evidence="7" id="KW-0642">Proline metabolism</keyword>
<evidence type="ECO:0000256" key="9">
    <source>
        <dbReference type="PIRSR" id="PIRSR000196-1"/>
    </source>
</evidence>